<dbReference type="GO" id="GO:0003677">
    <property type="term" value="F:DNA binding"/>
    <property type="evidence" value="ECO:0007669"/>
    <property type="project" value="InterPro"/>
</dbReference>
<evidence type="ECO:0000313" key="3">
    <source>
        <dbReference type="Proteomes" id="UP000179441"/>
    </source>
</evidence>
<evidence type="ECO:0000259" key="1">
    <source>
        <dbReference type="PROSITE" id="PS50943"/>
    </source>
</evidence>
<feature type="domain" description="HTH cro/C1-type" evidence="1">
    <location>
        <begin position="25"/>
        <end position="79"/>
    </location>
</feature>
<organism evidence="2 3">
    <name type="scientific">Mycobacteroides chelonae</name>
    <name type="common">Mycobacterium chelonae</name>
    <dbReference type="NCBI Taxonomy" id="1774"/>
    <lineage>
        <taxon>Bacteria</taxon>
        <taxon>Bacillati</taxon>
        <taxon>Actinomycetota</taxon>
        <taxon>Actinomycetes</taxon>
        <taxon>Mycobacteriales</taxon>
        <taxon>Mycobacteriaceae</taxon>
        <taxon>Mycobacteroides</taxon>
    </lineage>
</organism>
<dbReference type="InterPro" id="IPR052345">
    <property type="entry name" value="Rad_response_metalloprotease"/>
</dbReference>
<dbReference type="PROSITE" id="PS50943">
    <property type="entry name" value="HTH_CROC1"/>
    <property type="match status" value="2"/>
</dbReference>
<feature type="domain" description="HTH cro/C1-type" evidence="1">
    <location>
        <begin position="89"/>
        <end position="143"/>
    </location>
</feature>
<comment type="caution">
    <text evidence="2">The sequence shown here is derived from an EMBL/GenBank/DDBJ whole genome shotgun (WGS) entry which is preliminary data.</text>
</comment>
<dbReference type="Gene3D" id="1.10.260.40">
    <property type="entry name" value="lambda repressor-like DNA-binding domains"/>
    <property type="match status" value="2"/>
</dbReference>
<protein>
    <recommendedName>
        <fullName evidence="1">HTH cro/C1-type domain-containing protein</fullName>
    </recommendedName>
</protein>
<dbReference type="EMBL" id="MLIS01000001">
    <property type="protein sequence ID" value="OHU79012.1"/>
    <property type="molecule type" value="Genomic_DNA"/>
</dbReference>
<keyword evidence="3" id="KW-1185">Reference proteome</keyword>
<dbReference type="PANTHER" id="PTHR43236">
    <property type="entry name" value="ANTITOXIN HIGA1"/>
    <property type="match status" value="1"/>
</dbReference>
<dbReference type="Pfam" id="PF01381">
    <property type="entry name" value="HTH_3"/>
    <property type="match status" value="2"/>
</dbReference>
<name>A0A1S1M6J9_MYCCH</name>
<dbReference type="PANTHER" id="PTHR43236:SF1">
    <property type="entry name" value="BLL7220 PROTEIN"/>
    <property type="match status" value="1"/>
</dbReference>
<sequence>MRVNILLSGRQEAGEMSKRFSAQRLAQARLARGLSVAELAQRMGVDAETVRHWEAGQVVPGPRNRPRLAAELEVPIESLDEEAQTPLTLVDLRRRAGLIQAELAKKIGISATMVSNWERGKMMVPNEQFYPLSVALNVTPFALSRAVRTTYDHFNPGQRIPGVMMRTEPITSDSFTVDPVESIHAISEYDGPRQNNVWELTSPQVDWVRFRSKNIPTTAEVHVLNQQLGADYVHRYNHIQRRVAGAADGHPVYRVRWQQSAHDGLNRYEMAETVVRTTFKWRDKTLSPPDNRYLNGDVLIIIVHQDDSLVWVENQLSDERRVSLWFHNVNPDGRTNVITLHRDDDDPRRLAEYLRDTYTAYGLTATNTCGELYSVASQNNSPLTGSDIQVIRNGDTDIESVKDLDRKFTLALMGVQQPEILIAKSVNERLDDSIGRLSWPAKSDSNTFKRDMLQWMNTQILNGTVIRLIQQFSEVLGSIEAEDTPIGVRRYLLNSVTMVRALIRDKIESSPTLMDDIRENLDSLEKRWQSAVESIAQPDVQSSESIEQQVRQWENFLKNDAHRRAIEDAQTNSLLSTFVVDPQSSLHSVSIFADFENPISRLIAPEVPDFSFQFSDTYNPSDALVIDYVLKADMSHRYNHNQKQTVIDAEGVSRIYNIRWQNYSHDHIYRYADARLVNDTFLPIFHQALNKKQDARTELLIIIVDGNDRLSWIDNQLHKNESAILWPNFLRDGIRPIMSTRQREGDSPVPGYVSYETLGLTERSSFGEFVEAYYAYFVDPVNEVLGDALIEEIRQVTSGIHPDRTLATAAPVDDKLTADLTIDFRRSTVQGR</sequence>
<dbReference type="SUPFAM" id="SSF47413">
    <property type="entry name" value="lambda repressor-like DNA-binding domains"/>
    <property type="match status" value="2"/>
</dbReference>
<dbReference type="InterPro" id="IPR001387">
    <property type="entry name" value="Cro/C1-type_HTH"/>
</dbReference>
<dbReference type="Proteomes" id="UP000179441">
    <property type="component" value="Unassembled WGS sequence"/>
</dbReference>
<reference evidence="2 3" key="1">
    <citation type="submission" date="2016-10" db="EMBL/GenBank/DDBJ databases">
        <title>Evaluation of Human, Veterinary and Environmental Mycobacterium chelonae Isolates by Core Genome Phylogenomic Analysis, Targeted Gene Comparison, and Anti-microbial Susceptibility Patterns: A Tale of Mistaken Identities.</title>
        <authorList>
            <person name="Fogelson S.B."/>
            <person name="Camus A.C."/>
            <person name="Lorenz W."/>
            <person name="Vasireddy R."/>
            <person name="Vasireddy S."/>
            <person name="Smith T."/>
            <person name="Brown-Elliott B.A."/>
            <person name="Wallace R.J.Jr."/>
            <person name="Hasan N.A."/>
            <person name="Reischl U."/>
            <person name="Sanchez S."/>
        </authorList>
    </citation>
    <scope>NUCLEOTIDE SEQUENCE [LARGE SCALE GENOMIC DNA]</scope>
    <source>
        <strain evidence="2 3">15518</strain>
    </source>
</reference>
<gene>
    <name evidence="2" type="ORF">BKG84_12060</name>
</gene>
<dbReference type="AlphaFoldDB" id="A0A1S1M6J9"/>
<dbReference type="CDD" id="cd00093">
    <property type="entry name" value="HTH_XRE"/>
    <property type="match status" value="2"/>
</dbReference>
<accession>A0A1S1M6J9</accession>
<evidence type="ECO:0000313" key="2">
    <source>
        <dbReference type="EMBL" id="OHU79012.1"/>
    </source>
</evidence>
<dbReference type="InterPro" id="IPR010982">
    <property type="entry name" value="Lambda_DNA-bd_dom_sf"/>
</dbReference>
<proteinExistence type="predicted"/>
<dbReference type="SMART" id="SM00530">
    <property type="entry name" value="HTH_XRE"/>
    <property type="match status" value="2"/>
</dbReference>